<dbReference type="EMBL" id="BPVZ01000052">
    <property type="protein sequence ID" value="GKV19105.1"/>
    <property type="molecule type" value="Genomic_DNA"/>
</dbReference>
<keyword evidence="1" id="KW-1133">Transmembrane helix</keyword>
<sequence length="34" mass="4046">MDIFRLFLKFGISIVNYGFSVNSAWFCFGYSHDY</sequence>
<feature type="transmembrane region" description="Helical" evidence="1">
    <location>
        <begin position="6"/>
        <end position="28"/>
    </location>
</feature>
<organism evidence="2 3">
    <name type="scientific">Rubroshorea leprosula</name>
    <dbReference type="NCBI Taxonomy" id="152421"/>
    <lineage>
        <taxon>Eukaryota</taxon>
        <taxon>Viridiplantae</taxon>
        <taxon>Streptophyta</taxon>
        <taxon>Embryophyta</taxon>
        <taxon>Tracheophyta</taxon>
        <taxon>Spermatophyta</taxon>
        <taxon>Magnoliopsida</taxon>
        <taxon>eudicotyledons</taxon>
        <taxon>Gunneridae</taxon>
        <taxon>Pentapetalae</taxon>
        <taxon>rosids</taxon>
        <taxon>malvids</taxon>
        <taxon>Malvales</taxon>
        <taxon>Dipterocarpaceae</taxon>
        <taxon>Rubroshorea</taxon>
    </lineage>
</organism>
<name>A0AAV5K8B8_9ROSI</name>
<reference evidence="2 3" key="1">
    <citation type="journal article" date="2021" name="Commun. Biol.">
        <title>The genome of Shorea leprosula (Dipterocarpaceae) highlights the ecological relevance of drought in aseasonal tropical rainforests.</title>
        <authorList>
            <person name="Ng K.K.S."/>
            <person name="Kobayashi M.J."/>
            <person name="Fawcett J.A."/>
            <person name="Hatakeyama M."/>
            <person name="Paape T."/>
            <person name="Ng C.H."/>
            <person name="Ang C.C."/>
            <person name="Tnah L.H."/>
            <person name="Lee C.T."/>
            <person name="Nishiyama T."/>
            <person name="Sese J."/>
            <person name="O'Brien M.J."/>
            <person name="Copetti D."/>
            <person name="Mohd Noor M.I."/>
            <person name="Ong R.C."/>
            <person name="Putra M."/>
            <person name="Sireger I.Z."/>
            <person name="Indrioko S."/>
            <person name="Kosugi Y."/>
            <person name="Izuno A."/>
            <person name="Isagi Y."/>
            <person name="Lee S.L."/>
            <person name="Shimizu K.K."/>
        </authorList>
    </citation>
    <scope>NUCLEOTIDE SEQUENCE [LARGE SCALE GENOMIC DNA]</scope>
    <source>
        <strain evidence="2">214</strain>
    </source>
</reference>
<evidence type="ECO:0000313" key="2">
    <source>
        <dbReference type="EMBL" id="GKV19105.1"/>
    </source>
</evidence>
<keyword evidence="1" id="KW-0472">Membrane</keyword>
<accession>A0AAV5K8B8</accession>
<keyword evidence="1" id="KW-0812">Transmembrane</keyword>
<evidence type="ECO:0000313" key="3">
    <source>
        <dbReference type="Proteomes" id="UP001054252"/>
    </source>
</evidence>
<evidence type="ECO:0000256" key="1">
    <source>
        <dbReference type="SAM" id="Phobius"/>
    </source>
</evidence>
<proteinExistence type="predicted"/>
<dbReference type="AlphaFoldDB" id="A0AAV5K8B8"/>
<dbReference type="Proteomes" id="UP001054252">
    <property type="component" value="Unassembled WGS sequence"/>
</dbReference>
<protein>
    <submittedName>
        <fullName evidence="2">Uncharacterized protein</fullName>
    </submittedName>
</protein>
<keyword evidence="3" id="KW-1185">Reference proteome</keyword>
<comment type="caution">
    <text evidence="2">The sequence shown here is derived from an EMBL/GenBank/DDBJ whole genome shotgun (WGS) entry which is preliminary data.</text>
</comment>
<gene>
    <name evidence="2" type="ORF">SLEP1_g29402</name>
</gene>